<dbReference type="GO" id="GO:1904380">
    <property type="term" value="P:endoplasmic reticulum mannose trimming"/>
    <property type="evidence" value="ECO:0007669"/>
    <property type="project" value="InterPro"/>
</dbReference>
<dbReference type="InterPro" id="IPR036026">
    <property type="entry name" value="Seven-hairpin_glycosidases"/>
</dbReference>
<comment type="caution">
    <text evidence="9">The sequence shown here is derived from an EMBL/GenBank/DDBJ whole genome shotgun (WGS) entry which is preliminary data.</text>
</comment>
<evidence type="ECO:0000256" key="1">
    <source>
        <dbReference type="ARBA" id="ARBA00004240"/>
    </source>
</evidence>
<dbReference type="PANTHER" id="PTHR45679:SF5">
    <property type="entry name" value="ER DEGRADATION-ENHANCING ALPHA-MANNOSIDASE-LIKE PROTEIN 1"/>
    <property type="match status" value="1"/>
</dbReference>
<keyword evidence="4" id="KW-0325">Glycoprotein</keyword>
<keyword evidence="10" id="KW-1185">Reference proteome</keyword>
<sequence length="721" mass="81633">MRCTYLFLLPLFAQSLDLSLLKSQTQDLFFHSYDSYITHSYPKDELNPLTCTGRGPSSNDEDYATNDVCGDYLLTLVDALDTLAIIDPPRFQEAVYLVIRDLDFDKDVKIQVFEGTIRILGGLLSAHAYAKILIPEYKDELIILAIDFADRLLPAFNTPTGIPHTRVNLKYGMARVVLSETCSAAAGSLILEFGELSRVTGNPKYEKLAKKAFFAIWDRRSDINLVGITINPLNGDWTTTATGVGAGVDSFYEYALKAYIVFGDPDYYSVWTISLQSIQKHIIDPQMGFYKFVDVRNGELATGFIDSLSAFFPGLLVLDGHINLAEQGWEVYAALWKKFGGIPERWNFADRNIEHSGYPLRPEFIESTYYLYQATKDPKYLYFGERILHDLINRRVECGVAGVQDLLKNELDDHMDSYFLGETLKYLYLLFDAGKWTQLTLLRSENPLNKDDRVIFTTEGHPIWPRNSDYISYTVSCPVYNNHLRYPREEMVWYVIDVPHDYIHVNSVCPVFLDQGFRLTFSGTKAPDSIQTRNIKVVIAASLDGQTIELKNRKGKLYLTKIGDNVVPKDHSVWLLQSHYYQENILSFSESNFITLTAENMFYICTASSTQTFPSGSFPLLVFNNTACSPLPYDLIRDHIVVVNRGECDFSVKSNNVLGARMIIVTDRNDVSGRIIPQVDQGRVPLVLCGVLGDLGNVIDIGSRKKAMYVKGQEVWNLVAE</sequence>
<dbReference type="InterPro" id="IPR012341">
    <property type="entry name" value="6hp_glycosidase-like_sf"/>
</dbReference>
<proteinExistence type="inferred from homology"/>
<evidence type="ECO:0000313" key="10">
    <source>
        <dbReference type="Proteomes" id="UP000186594"/>
    </source>
</evidence>
<keyword evidence="7" id="KW-0326">Glycosidase</keyword>
<feature type="binding site" evidence="6">
    <location>
        <position position="458"/>
    </location>
    <ligand>
        <name>Ca(2+)</name>
        <dbReference type="ChEBI" id="CHEBI:29108"/>
    </ligand>
</feature>
<dbReference type="EC" id="3.2.1.-" evidence="7"/>
<dbReference type="SUPFAM" id="SSF48225">
    <property type="entry name" value="Seven-hairpin glycosidases"/>
    <property type="match status" value="1"/>
</dbReference>
<feature type="active site" description="Proton donor" evidence="5">
    <location>
        <position position="114"/>
    </location>
</feature>
<keyword evidence="6" id="KW-0106">Calcium</keyword>
<feature type="chain" id="PRO_5013387208" description="alpha-1,2-Mannosidase" evidence="8">
    <location>
        <begin position="16"/>
        <end position="721"/>
    </location>
</feature>
<organism evidence="9 10">
    <name type="scientific">Neolecta irregularis (strain DAH-3)</name>
    <dbReference type="NCBI Taxonomy" id="1198029"/>
    <lineage>
        <taxon>Eukaryota</taxon>
        <taxon>Fungi</taxon>
        <taxon>Dikarya</taxon>
        <taxon>Ascomycota</taxon>
        <taxon>Taphrinomycotina</taxon>
        <taxon>Neolectales</taxon>
        <taxon>Neolectaceae</taxon>
        <taxon>Neolecta</taxon>
    </lineage>
</organism>
<dbReference type="STRING" id="1198029.A0A1U7LUF8"/>
<protein>
    <recommendedName>
        <fullName evidence="7">alpha-1,2-Mannosidase</fullName>
        <ecNumber evidence="7">3.2.1.-</ecNumber>
    </recommendedName>
</protein>
<evidence type="ECO:0000256" key="5">
    <source>
        <dbReference type="PIRSR" id="PIRSR601382-1"/>
    </source>
</evidence>
<dbReference type="PRINTS" id="PR00747">
    <property type="entry name" value="GLYHDRLASE47"/>
</dbReference>
<evidence type="ECO:0000256" key="3">
    <source>
        <dbReference type="ARBA" id="ARBA00022824"/>
    </source>
</evidence>
<keyword evidence="6" id="KW-0479">Metal-binding</keyword>
<dbReference type="EMBL" id="LXFE01000211">
    <property type="protein sequence ID" value="OLL26248.1"/>
    <property type="molecule type" value="Genomic_DNA"/>
</dbReference>
<comment type="similarity">
    <text evidence="2 7">Belongs to the glycosyl hydrolase 47 family.</text>
</comment>
<dbReference type="Gene3D" id="1.50.10.10">
    <property type="match status" value="1"/>
</dbReference>
<keyword evidence="8" id="KW-0732">Signal</keyword>
<evidence type="ECO:0000256" key="4">
    <source>
        <dbReference type="ARBA" id="ARBA00023180"/>
    </source>
</evidence>
<dbReference type="Pfam" id="PF01532">
    <property type="entry name" value="Glyco_hydro_47"/>
    <property type="match status" value="1"/>
</dbReference>
<name>A0A1U7LUF8_NEOID</name>
<dbReference type="InterPro" id="IPR044674">
    <property type="entry name" value="EDEM1/2/3"/>
</dbReference>
<dbReference type="Proteomes" id="UP000186594">
    <property type="component" value="Unassembled WGS sequence"/>
</dbReference>
<dbReference type="OrthoDB" id="8118055at2759"/>
<feature type="active site" evidence="5">
    <location>
        <position position="363"/>
    </location>
</feature>
<evidence type="ECO:0000256" key="7">
    <source>
        <dbReference type="RuleBase" id="RU361193"/>
    </source>
</evidence>
<reference evidence="9 10" key="1">
    <citation type="submission" date="2016-04" db="EMBL/GenBank/DDBJ databases">
        <title>Evolutionary innovation and constraint leading to complex multicellularity in the Ascomycota.</title>
        <authorList>
            <person name="Cisse O."/>
            <person name="Nguyen A."/>
            <person name="Hewitt D.A."/>
            <person name="Jedd G."/>
            <person name="Stajich J.E."/>
        </authorList>
    </citation>
    <scope>NUCLEOTIDE SEQUENCE [LARGE SCALE GENOMIC DNA]</scope>
    <source>
        <strain evidence="9 10">DAH-3</strain>
    </source>
</reference>
<dbReference type="InterPro" id="IPR001382">
    <property type="entry name" value="Glyco_hydro_47"/>
</dbReference>
<evidence type="ECO:0000256" key="6">
    <source>
        <dbReference type="PIRSR" id="PIRSR601382-2"/>
    </source>
</evidence>
<gene>
    <name evidence="9" type="ORF">NEOLI_000297</name>
</gene>
<comment type="subcellular location">
    <subcellularLocation>
        <location evidence="1">Endoplasmic reticulum</location>
    </subcellularLocation>
</comment>
<evidence type="ECO:0000256" key="8">
    <source>
        <dbReference type="SAM" id="SignalP"/>
    </source>
</evidence>
<dbReference type="GO" id="GO:0097466">
    <property type="term" value="P:ubiquitin-dependent glycoprotein ERAD pathway"/>
    <property type="evidence" value="ECO:0007669"/>
    <property type="project" value="EnsemblFungi"/>
</dbReference>
<evidence type="ECO:0000256" key="2">
    <source>
        <dbReference type="ARBA" id="ARBA00007658"/>
    </source>
</evidence>
<comment type="cofactor">
    <cofactor evidence="6">
        <name>Ca(2+)</name>
        <dbReference type="ChEBI" id="CHEBI:29108"/>
    </cofactor>
</comment>
<dbReference type="GO" id="GO:0044322">
    <property type="term" value="C:endoplasmic reticulum quality control compartment"/>
    <property type="evidence" value="ECO:0007669"/>
    <property type="project" value="GOC"/>
</dbReference>
<dbReference type="GO" id="GO:0016020">
    <property type="term" value="C:membrane"/>
    <property type="evidence" value="ECO:0007669"/>
    <property type="project" value="InterPro"/>
</dbReference>
<dbReference type="GO" id="GO:0005975">
    <property type="term" value="P:carbohydrate metabolic process"/>
    <property type="evidence" value="ECO:0007669"/>
    <property type="project" value="InterPro"/>
</dbReference>
<accession>A0A1U7LUF8</accession>
<keyword evidence="7" id="KW-0378">Hydrolase</keyword>
<dbReference type="GO" id="GO:0005509">
    <property type="term" value="F:calcium ion binding"/>
    <property type="evidence" value="ECO:0007669"/>
    <property type="project" value="InterPro"/>
</dbReference>
<feature type="active site" description="Proton donor" evidence="5">
    <location>
        <position position="344"/>
    </location>
</feature>
<feature type="active site" evidence="5">
    <location>
        <position position="249"/>
    </location>
</feature>
<evidence type="ECO:0000313" key="9">
    <source>
        <dbReference type="EMBL" id="OLL26248.1"/>
    </source>
</evidence>
<feature type="signal peptide" evidence="8">
    <location>
        <begin position="1"/>
        <end position="15"/>
    </location>
</feature>
<dbReference type="GO" id="GO:0004571">
    <property type="term" value="F:mannosyl-oligosaccharide 1,2-alpha-mannosidase activity"/>
    <property type="evidence" value="ECO:0007669"/>
    <property type="project" value="InterPro"/>
</dbReference>
<dbReference type="AlphaFoldDB" id="A0A1U7LUF8"/>
<keyword evidence="3" id="KW-0256">Endoplasmic reticulum</keyword>
<dbReference type="PANTHER" id="PTHR45679">
    <property type="entry name" value="ER DEGRADATION-ENHANCING ALPHA-MANNOSIDASE-LIKE PROTEIN 2"/>
    <property type="match status" value="1"/>
</dbReference>